<dbReference type="PATRIC" id="fig|159743.3.peg.5420"/>
<dbReference type="PANTHER" id="PTHR43155">
    <property type="entry name" value="CYCLIC DI-GMP PHOSPHODIESTERASE PA4108-RELATED"/>
    <property type="match status" value="1"/>
</dbReference>
<proteinExistence type="predicted"/>
<gene>
    <name evidence="2" type="ORF">QD47_24485</name>
</gene>
<dbReference type="InterPro" id="IPR037522">
    <property type="entry name" value="HD_GYP_dom"/>
</dbReference>
<dbReference type="RefSeq" id="WP_082067287.1">
    <property type="nucleotide sequence ID" value="NZ_JTHP01000067.1"/>
</dbReference>
<dbReference type="Proteomes" id="UP000032534">
    <property type="component" value="Unassembled WGS sequence"/>
</dbReference>
<dbReference type="PANTHER" id="PTHR43155:SF2">
    <property type="entry name" value="CYCLIC DI-GMP PHOSPHODIESTERASE PA4108"/>
    <property type="match status" value="1"/>
</dbReference>
<accession>A0A0D7WWL2</accession>
<keyword evidence="2" id="KW-0418">Kinase</keyword>
<dbReference type="EMBL" id="JTHP01000067">
    <property type="protein sequence ID" value="KJD43118.1"/>
    <property type="molecule type" value="Genomic_DNA"/>
</dbReference>
<dbReference type="GO" id="GO:0016301">
    <property type="term" value="F:kinase activity"/>
    <property type="evidence" value="ECO:0007669"/>
    <property type="project" value="UniProtKB-KW"/>
</dbReference>
<organism evidence="2 3">
    <name type="scientific">Paenibacillus terrae</name>
    <dbReference type="NCBI Taxonomy" id="159743"/>
    <lineage>
        <taxon>Bacteria</taxon>
        <taxon>Bacillati</taxon>
        <taxon>Bacillota</taxon>
        <taxon>Bacilli</taxon>
        <taxon>Bacillales</taxon>
        <taxon>Paenibacillaceae</taxon>
        <taxon>Paenibacillus</taxon>
    </lineage>
</organism>
<evidence type="ECO:0000313" key="2">
    <source>
        <dbReference type="EMBL" id="KJD43118.1"/>
    </source>
</evidence>
<dbReference type="CDD" id="cd00077">
    <property type="entry name" value="HDc"/>
    <property type="match status" value="1"/>
</dbReference>
<dbReference type="PROSITE" id="PS51832">
    <property type="entry name" value="HD_GYP"/>
    <property type="match status" value="1"/>
</dbReference>
<dbReference type="Pfam" id="PF13487">
    <property type="entry name" value="HD_5"/>
    <property type="match status" value="1"/>
</dbReference>
<comment type="caution">
    <text evidence="2">The sequence shown here is derived from an EMBL/GenBank/DDBJ whole genome shotgun (WGS) entry which is preliminary data.</text>
</comment>
<dbReference type="SUPFAM" id="SSF109604">
    <property type="entry name" value="HD-domain/PDEase-like"/>
    <property type="match status" value="1"/>
</dbReference>
<dbReference type="SMART" id="SM00471">
    <property type="entry name" value="HDc"/>
    <property type="match status" value="1"/>
</dbReference>
<keyword evidence="3" id="KW-1185">Reference proteome</keyword>
<feature type="domain" description="HD-GYP" evidence="1">
    <location>
        <begin position="128"/>
        <end position="322"/>
    </location>
</feature>
<reference evidence="2 3" key="1">
    <citation type="submission" date="2014-11" db="EMBL/GenBank/DDBJ databases">
        <title>Draft Genome Sequences of Paenibacillus polymyxa NRRL B-30509 and Paenibacillus terrae NRRL B-30644, Strains from a Poultry Environment that Produce Tridecaptin A and Paenicidins.</title>
        <authorList>
            <person name="van Belkum M.J."/>
            <person name="Lohans C.T."/>
            <person name="Vederas J.C."/>
        </authorList>
    </citation>
    <scope>NUCLEOTIDE SEQUENCE [LARGE SCALE GENOMIC DNA]</scope>
    <source>
        <strain evidence="2 3">NRRL B-30644</strain>
    </source>
</reference>
<protein>
    <submittedName>
        <fullName evidence="2">Histidine kinase</fullName>
    </submittedName>
</protein>
<name>A0A0D7WWL2_9BACL</name>
<evidence type="ECO:0000313" key="3">
    <source>
        <dbReference type="Proteomes" id="UP000032534"/>
    </source>
</evidence>
<dbReference type="AlphaFoldDB" id="A0A0D7WWL2"/>
<evidence type="ECO:0000259" key="1">
    <source>
        <dbReference type="PROSITE" id="PS51832"/>
    </source>
</evidence>
<sequence length="386" mass="43501">MQLGGFRYHNNRERIKLRLVPVTLLRAGMKLGKKIYNENGMVLLSEGVELTSRLIERLGQVGIGYVYIEDAVTEDIVIPEMIHEQTRQMALQEIKKQFQGLSSYSVDHKHQYFGKSFYKVMESILDDIGGRQDAIIMLMDIGAADQDLYHHSLNVCLYSLVLGISNGYNNNQLMELGIGSLLHDIGKMKISPQVLYKPGKLTDEEYEHMKTHTVNGYKLLKDEPGIPLLSAHCALQHHERIDGSGYPNGWKKDQIHEYAKWIGLADSYDAMTASRIYKQPLLPYEAMEVLYAGAGTLYEQRMLEAFRDCVAIYPLGLSVMLNTGEEGVVVRIHSKIPQRPVIRIVRDRDGQELKAPYDVDLSVSLSVMITNTLGATASPFGAMHVD</sequence>
<dbReference type="InterPro" id="IPR003607">
    <property type="entry name" value="HD/PDEase_dom"/>
</dbReference>
<dbReference type="OrthoDB" id="9759601at2"/>
<keyword evidence="2" id="KW-0808">Transferase</keyword>
<dbReference type="Gene3D" id="1.10.3210.10">
    <property type="entry name" value="Hypothetical protein af1432"/>
    <property type="match status" value="1"/>
</dbReference>